<reference evidence="2 3" key="1">
    <citation type="submission" date="2019-04" db="EMBL/GenBank/DDBJ databases">
        <title>Fungal friends and foes A comparative genomics study of 23 Aspergillus species from section Flavi.</title>
        <authorList>
            <consortium name="DOE Joint Genome Institute"/>
            <person name="Kjaerbolling I."/>
            <person name="Vesth T.C."/>
            <person name="Frisvad J.C."/>
            <person name="Nybo J.L."/>
            <person name="Theobald S."/>
            <person name="Kildgaard S."/>
            <person name="Petersen T.I."/>
            <person name="Kuo A."/>
            <person name="Sato A."/>
            <person name="Lyhne E.K."/>
            <person name="Kogle M.E."/>
            <person name="Wiebenga A."/>
            <person name="Kun R.S."/>
            <person name="Lubbers R.J."/>
            <person name="Makela M.R."/>
            <person name="Barry K."/>
            <person name="Chovatia M."/>
            <person name="Clum A."/>
            <person name="Daum C."/>
            <person name="Haridas S."/>
            <person name="He G."/>
            <person name="LaButti K."/>
            <person name="Lipzen A."/>
            <person name="Mondo S."/>
            <person name="Pangilinan J."/>
            <person name="Riley R."/>
            <person name="Salamov A."/>
            <person name="Simmons B.A."/>
            <person name="Magnuson J.K."/>
            <person name="Henrissat B."/>
            <person name="Mortensen U.H."/>
            <person name="Larsen T.O."/>
            <person name="De vries R.P."/>
            <person name="Grigoriev I.V."/>
            <person name="Machida M."/>
            <person name="Baker S.E."/>
            <person name="Andersen M.R."/>
        </authorList>
    </citation>
    <scope>NUCLEOTIDE SEQUENCE [LARGE SCALE GENOMIC DNA]</scope>
    <source>
        <strain evidence="2 3">CBS 126849</strain>
    </source>
</reference>
<keyword evidence="1" id="KW-0732">Signal</keyword>
<protein>
    <submittedName>
        <fullName evidence="2">Uncharacterized protein</fullName>
    </submittedName>
</protein>
<evidence type="ECO:0000313" key="2">
    <source>
        <dbReference type="EMBL" id="KAB8212604.1"/>
    </source>
</evidence>
<keyword evidence="3" id="KW-1185">Reference proteome</keyword>
<organism evidence="2 3">
    <name type="scientific">Aspergillus novoparasiticus</name>
    <dbReference type="NCBI Taxonomy" id="986946"/>
    <lineage>
        <taxon>Eukaryota</taxon>
        <taxon>Fungi</taxon>
        <taxon>Dikarya</taxon>
        <taxon>Ascomycota</taxon>
        <taxon>Pezizomycotina</taxon>
        <taxon>Eurotiomycetes</taxon>
        <taxon>Eurotiomycetidae</taxon>
        <taxon>Eurotiales</taxon>
        <taxon>Aspergillaceae</taxon>
        <taxon>Aspergillus</taxon>
        <taxon>Aspergillus subgen. Circumdati</taxon>
    </lineage>
</organism>
<proteinExistence type="predicted"/>
<feature type="chain" id="PRO_5024823853" evidence="1">
    <location>
        <begin position="19"/>
        <end position="68"/>
    </location>
</feature>
<dbReference type="EMBL" id="ML734240">
    <property type="protein sequence ID" value="KAB8212604.1"/>
    <property type="molecule type" value="Genomic_DNA"/>
</dbReference>
<gene>
    <name evidence="2" type="ORF">BDV33DRAFT_211218</name>
</gene>
<dbReference type="AlphaFoldDB" id="A0A5N6E6X2"/>
<accession>A0A5N6E6X2</accession>
<dbReference type="Proteomes" id="UP000326799">
    <property type="component" value="Unassembled WGS sequence"/>
</dbReference>
<evidence type="ECO:0000313" key="3">
    <source>
        <dbReference type="Proteomes" id="UP000326799"/>
    </source>
</evidence>
<name>A0A5N6E6X2_9EURO</name>
<feature type="signal peptide" evidence="1">
    <location>
        <begin position="1"/>
        <end position="18"/>
    </location>
</feature>
<sequence length="68" mass="7873">MNLLYIFSLLQLCSFSLAAPGQSSSGLQDRHASMYRWRPILLYLGRMPELLSYYCRTEIDGAQGYCRF</sequence>
<evidence type="ECO:0000256" key="1">
    <source>
        <dbReference type="SAM" id="SignalP"/>
    </source>
</evidence>